<dbReference type="PANTHER" id="PTHR28208">
    <property type="entry name" value="PHOSPHATIDATE PHOSPHATASE APP1"/>
    <property type="match status" value="1"/>
</dbReference>
<dbReference type="AlphaFoldDB" id="A0A1H0DK12"/>
<dbReference type="Pfam" id="PF09949">
    <property type="entry name" value="APP1_cat"/>
    <property type="match status" value="1"/>
</dbReference>
<feature type="domain" description="Phosphatidate phosphatase APP1 catalytic" evidence="1">
    <location>
        <begin position="138"/>
        <end position="289"/>
    </location>
</feature>
<organism evidence="2 3">
    <name type="scientific">Nocardioides szechwanensis</name>
    <dbReference type="NCBI Taxonomy" id="1005944"/>
    <lineage>
        <taxon>Bacteria</taxon>
        <taxon>Bacillati</taxon>
        <taxon>Actinomycetota</taxon>
        <taxon>Actinomycetes</taxon>
        <taxon>Propionibacteriales</taxon>
        <taxon>Nocardioidaceae</taxon>
        <taxon>Nocardioides</taxon>
    </lineage>
</organism>
<dbReference type="InterPro" id="IPR019236">
    <property type="entry name" value="APP1_cat"/>
</dbReference>
<dbReference type="OrthoDB" id="9789875at2"/>
<dbReference type="GO" id="GO:0008195">
    <property type="term" value="F:phosphatidate phosphatase activity"/>
    <property type="evidence" value="ECO:0007669"/>
    <property type="project" value="InterPro"/>
</dbReference>
<proteinExistence type="predicted"/>
<reference evidence="2 3" key="1">
    <citation type="submission" date="2016-10" db="EMBL/GenBank/DDBJ databases">
        <authorList>
            <person name="de Groot N.N."/>
        </authorList>
    </citation>
    <scope>NUCLEOTIDE SEQUENCE [LARGE SCALE GENOMIC DNA]</scope>
    <source>
        <strain evidence="2 3">CGMCC 1.11147</strain>
    </source>
</reference>
<dbReference type="PANTHER" id="PTHR28208:SF3">
    <property type="entry name" value="PHOSPHATIDATE PHOSPHATASE APP1"/>
    <property type="match status" value="1"/>
</dbReference>
<accession>A0A1H0DK12</accession>
<sequence length="346" mass="37534">MEQPHRAARIEQRIHALVERRLHTQGWTPRVVPYVGYGGAGWVRVLARVLLMPPGSPRSLRTDGRGWRRFVSASASDVPVTVRVGGHTHVVPSTQDGYVDVRLEVSGLEPGWTHALLSVADAEPVEAPLRIVGPATTIGLVSDIDDTVIVTMLPRPLVAFRNAFLVREIDRRPVPGMAALYADIVAAHPDVLVVYLSTGAWNTAAALNGFLERHGYPPGPLLLTDWGPTNDGWFRSGRAHKRAQLAHLFADFPGLRWLLVGDDGQHDPSLYAEAAATHPDQVLAIAIRQLSTTEQLAQHGSLVGPDPITEPVPHAVDDATPEVWAPDGVALAEALRKRGLLPPISR</sequence>
<dbReference type="EMBL" id="FNIC01000004">
    <property type="protein sequence ID" value="SDN70389.1"/>
    <property type="molecule type" value="Genomic_DNA"/>
</dbReference>
<keyword evidence="3" id="KW-1185">Reference proteome</keyword>
<dbReference type="RefSeq" id="WP_091025234.1">
    <property type="nucleotide sequence ID" value="NZ_BKAE01000013.1"/>
</dbReference>
<evidence type="ECO:0000259" key="1">
    <source>
        <dbReference type="Pfam" id="PF09949"/>
    </source>
</evidence>
<protein>
    <submittedName>
        <fullName evidence="2">Phosphatidate phosphatase APP1</fullName>
    </submittedName>
</protein>
<gene>
    <name evidence="2" type="ORF">SAMN05192576_2591</name>
</gene>
<dbReference type="Proteomes" id="UP000199004">
    <property type="component" value="Unassembled WGS sequence"/>
</dbReference>
<evidence type="ECO:0000313" key="2">
    <source>
        <dbReference type="EMBL" id="SDN70389.1"/>
    </source>
</evidence>
<evidence type="ECO:0000313" key="3">
    <source>
        <dbReference type="Proteomes" id="UP000199004"/>
    </source>
</evidence>
<dbReference type="InterPro" id="IPR052935">
    <property type="entry name" value="Mg2+_PAP"/>
</dbReference>
<name>A0A1H0DK12_9ACTN</name>